<dbReference type="EMBL" id="LAZR01042098">
    <property type="protein sequence ID" value="KKL10342.1"/>
    <property type="molecule type" value="Genomic_DNA"/>
</dbReference>
<evidence type="ECO:0000313" key="1">
    <source>
        <dbReference type="EMBL" id="KKL10342.1"/>
    </source>
</evidence>
<comment type="caution">
    <text evidence="1">The sequence shown here is derived from an EMBL/GenBank/DDBJ whole genome shotgun (WGS) entry which is preliminary data.</text>
</comment>
<sequence>LLSAGLVELKRVAQDGMRVRASAGSSSFRRRPKLEEYYAEAQRQIEVLRAESEEADPAASSRLAGWKNCWSHW</sequence>
<proteinExistence type="predicted"/>
<dbReference type="AlphaFoldDB" id="A0A0F9B977"/>
<accession>A0A0F9B977</accession>
<reference evidence="1" key="1">
    <citation type="journal article" date="2015" name="Nature">
        <title>Complex archaea that bridge the gap between prokaryotes and eukaryotes.</title>
        <authorList>
            <person name="Spang A."/>
            <person name="Saw J.H."/>
            <person name="Jorgensen S.L."/>
            <person name="Zaremba-Niedzwiedzka K."/>
            <person name="Martijn J."/>
            <person name="Lind A.E."/>
            <person name="van Eijk R."/>
            <person name="Schleper C."/>
            <person name="Guy L."/>
            <person name="Ettema T.J."/>
        </authorList>
    </citation>
    <scope>NUCLEOTIDE SEQUENCE</scope>
</reference>
<name>A0A0F9B977_9ZZZZ</name>
<organism evidence="1">
    <name type="scientific">marine sediment metagenome</name>
    <dbReference type="NCBI Taxonomy" id="412755"/>
    <lineage>
        <taxon>unclassified sequences</taxon>
        <taxon>metagenomes</taxon>
        <taxon>ecological metagenomes</taxon>
    </lineage>
</organism>
<feature type="non-terminal residue" evidence="1">
    <location>
        <position position="1"/>
    </location>
</feature>
<gene>
    <name evidence="1" type="ORF">LCGC14_2556810</name>
</gene>
<protein>
    <submittedName>
        <fullName evidence="1">Uncharacterized protein</fullName>
    </submittedName>
</protein>